<dbReference type="InterPro" id="IPR017896">
    <property type="entry name" value="4Fe4S_Fe-S-bd"/>
</dbReference>
<dbReference type="EMBL" id="CP000527">
    <property type="protein sequence ID" value="ABM29460.1"/>
    <property type="molecule type" value="Genomic_DNA"/>
</dbReference>
<evidence type="ECO:0000313" key="2">
    <source>
        <dbReference type="EMBL" id="ABM29460.1"/>
    </source>
</evidence>
<evidence type="ECO:0000259" key="1">
    <source>
        <dbReference type="PROSITE" id="PS51379"/>
    </source>
</evidence>
<organism evidence="2 3">
    <name type="scientific">Nitratidesulfovibrio vulgaris (strain DP4)</name>
    <name type="common">Desulfovibrio vulgaris</name>
    <dbReference type="NCBI Taxonomy" id="391774"/>
    <lineage>
        <taxon>Bacteria</taxon>
        <taxon>Pseudomonadati</taxon>
        <taxon>Thermodesulfobacteriota</taxon>
        <taxon>Desulfovibrionia</taxon>
        <taxon>Desulfovibrionales</taxon>
        <taxon>Desulfovibrionaceae</taxon>
        <taxon>Nitratidesulfovibrio</taxon>
    </lineage>
</organism>
<dbReference type="PROSITE" id="PS51379">
    <property type="entry name" value="4FE4S_FER_2"/>
    <property type="match status" value="1"/>
</dbReference>
<protein>
    <recommendedName>
        <fullName evidence="1">4Fe-4S ferredoxin-type domain-containing protein</fullName>
    </recommendedName>
</protein>
<dbReference type="KEGG" id="dvl:Dvul_2444"/>
<proteinExistence type="predicted"/>
<evidence type="ECO:0000313" key="3">
    <source>
        <dbReference type="Proteomes" id="UP000009173"/>
    </source>
</evidence>
<gene>
    <name evidence="2" type="ordered locus">Dvul_2444</name>
</gene>
<dbReference type="Proteomes" id="UP000009173">
    <property type="component" value="Chromosome"/>
</dbReference>
<dbReference type="HOGENOM" id="CLU_179152_0_0_7"/>
<feature type="domain" description="4Fe-4S ferredoxin-type" evidence="1">
    <location>
        <begin position="1"/>
        <end position="34"/>
    </location>
</feature>
<accession>A0A0H3AAM6</accession>
<sequence>MFGRFFTTRPCVGCGFCCTKALCPPARAIFPHLDRCPFLKWEDTRYICMLARDSEEHARMLGIGEGCIRPFNRWRRDVRRRV</sequence>
<dbReference type="AlphaFoldDB" id="A0A0H3AAM6"/>
<dbReference type="RefSeq" id="WP_010937803.1">
    <property type="nucleotide sequence ID" value="NC_008751.1"/>
</dbReference>
<name>A0A0H3AAM6_NITV4</name>
<reference evidence="3" key="1">
    <citation type="journal article" date="2009" name="Environ. Microbiol.">
        <title>Contribution of mobile genetic elements to Desulfovibrio vulgaris genome plasticity.</title>
        <authorList>
            <person name="Walker C.B."/>
            <person name="Stolyar S."/>
            <person name="Chivian D."/>
            <person name="Pinel N."/>
            <person name="Gabster J.A."/>
            <person name="Dehal P.S."/>
            <person name="He Z."/>
            <person name="Yang Z.K."/>
            <person name="Yen H.C."/>
            <person name="Zhou J."/>
            <person name="Wall J.D."/>
            <person name="Hazen T.C."/>
            <person name="Arkin A.P."/>
            <person name="Stahl D.A."/>
        </authorList>
    </citation>
    <scope>NUCLEOTIDE SEQUENCE [LARGE SCALE GENOMIC DNA]</scope>
    <source>
        <strain evidence="3">DP4</strain>
    </source>
</reference>